<reference evidence="4" key="1">
    <citation type="submission" date="2022-10" db="EMBL/GenBank/DDBJ databases">
        <authorList>
            <person name="Chen Y."/>
            <person name="Dougan E. K."/>
            <person name="Chan C."/>
            <person name="Rhodes N."/>
            <person name="Thang M."/>
        </authorList>
    </citation>
    <scope>NUCLEOTIDE SEQUENCE</scope>
</reference>
<dbReference type="PANTHER" id="PTHR11439:SF483">
    <property type="entry name" value="PEPTIDE SYNTHASE GLIP-LIKE, PUTATIVE (AFU_ORTHOLOGUE AFUA_3G12920)-RELATED"/>
    <property type="match status" value="1"/>
</dbReference>
<dbReference type="EMBL" id="CAMXCT030001264">
    <property type="protein sequence ID" value="CAL4775715.1"/>
    <property type="molecule type" value="Genomic_DNA"/>
</dbReference>
<feature type="region of interest" description="Disordered" evidence="1">
    <location>
        <begin position="541"/>
        <end position="583"/>
    </location>
</feature>
<dbReference type="InterPro" id="IPR036397">
    <property type="entry name" value="RNaseH_sf"/>
</dbReference>
<evidence type="ECO:0000313" key="4">
    <source>
        <dbReference type="EMBL" id="CAI3988403.1"/>
    </source>
</evidence>
<feature type="compositionally biased region" description="Basic and acidic residues" evidence="1">
    <location>
        <begin position="1848"/>
        <end position="1859"/>
    </location>
</feature>
<feature type="compositionally biased region" description="Polar residues" evidence="1">
    <location>
        <begin position="2969"/>
        <end position="2981"/>
    </location>
</feature>
<keyword evidence="2" id="KW-0472">Membrane</keyword>
<evidence type="ECO:0000259" key="3">
    <source>
        <dbReference type="PROSITE" id="PS50994"/>
    </source>
</evidence>
<dbReference type="EMBL" id="CAMXCT010001264">
    <property type="protein sequence ID" value="CAI3988403.1"/>
    <property type="molecule type" value="Genomic_DNA"/>
</dbReference>
<dbReference type="GO" id="GO:0006508">
    <property type="term" value="P:proteolysis"/>
    <property type="evidence" value="ECO:0007669"/>
    <property type="project" value="UniProtKB-KW"/>
</dbReference>
<dbReference type="CDD" id="cd09272">
    <property type="entry name" value="RNase_HI_RT_Ty1"/>
    <property type="match status" value="1"/>
</dbReference>
<feature type="domain" description="Integrase catalytic" evidence="3">
    <location>
        <begin position="1171"/>
        <end position="1339"/>
    </location>
</feature>
<dbReference type="GO" id="GO:0008233">
    <property type="term" value="F:peptidase activity"/>
    <property type="evidence" value="ECO:0007669"/>
    <property type="project" value="UniProtKB-KW"/>
</dbReference>
<feature type="compositionally biased region" description="Low complexity" evidence="1">
    <location>
        <begin position="1932"/>
        <end position="1944"/>
    </location>
</feature>
<comment type="caution">
    <text evidence="4">The sequence shown here is derived from an EMBL/GenBank/DDBJ whole genome shotgun (WGS) entry which is preliminary data.</text>
</comment>
<organism evidence="4">
    <name type="scientific">Cladocopium goreaui</name>
    <dbReference type="NCBI Taxonomy" id="2562237"/>
    <lineage>
        <taxon>Eukaryota</taxon>
        <taxon>Sar</taxon>
        <taxon>Alveolata</taxon>
        <taxon>Dinophyceae</taxon>
        <taxon>Suessiales</taxon>
        <taxon>Symbiodiniaceae</taxon>
        <taxon>Cladocopium</taxon>
    </lineage>
</organism>
<feature type="region of interest" description="Disordered" evidence="1">
    <location>
        <begin position="1"/>
        <end position="65"/>
    </location>
</feature>
<name>A0A9P1CCW7_9DINO</name>
<dbReference type="Proteomes" id="UP001152797">
    <property type="component" value="Unassembled WGS sequence"/>
</dbReference>
<evidence type="ECO:0000256" key="1">
    <source>
        <dbReference type="SAM" id="MobiDB-lite"/>
    </source>
</evidence>
<evidence type="ECO:0000256" key="2">
    <source>
        <dbReference type="SAM" id="Phobius"/>
    </source>
</evidence>
<feature type="compositionally biased region" description="Basic and acidic residues" evidence="1">
    <location>
        <begin position="1879"/>
        <end position="1888"/>
    </location>
</feature>
<accession>A0A9P1CCW7</accession>
<sequence>MTPQEFASPGLRTPAGTTKGKEKQEGTSSSATKEAVGSREVPVTDVKREEASVRSQGGGLGVPSGAEVSMSAAPLFTPEQFQQMAALQNQASWLYAPPQSVFTPFASRPAFLNQEESRFARESTERDRWLEELREQQLRDQREREELRMLVNQISKENVALKATIQSLRMSTEGGEPKFSTPEDDVGQAQEAANSKNGAGIEVPAQKEAADPQKEAADPLRSPKEEEVLPWRTKEAADPPPKTSKEESHHRGADAGQADTGPGSQFTQKSLEFISLMVESMKEMQKKVSEQRDEGGSIRGVEVVRSGVLDLPGLPPCNPSQGPLQLGDWLLMVEPIAADMTSTSEEWWTTMVKAVESWYQRHMSLNPLDRITHDATPPASLQQERWQRLERRMSTMLLHSVPENVREELVAGRKMSVFSILAHLFLTYCPGGVLEKQMLLRSLEDPPEVTSIGDAPAALRRWMRWKARTAEIGAVIPDAALLLKGLNRLTKRVLDGHRDLQFRIQLARSSLGVDTTPTELSVTRFATHLLAEIEQVALTEKRTGGQTSKQDVPKLKAMEVEKPEKGKGKGQERSAEDGGRDDKRRCWVCGSVDHFAPACTRPKGSSENSPPKARALKSEAEQGGNQKESDAPTAPSSESAIKDLMEEANKMLKSLTASRDDGSAAEAAELKIQKISSGHCQGLIDSGATHALRPKKLGEDISQYKKVEVSLADGQTALLAINAGGTMVSEEADIEPIVPMSALMKDLGCEAVWKAGELSIIHPGLGSLPVQQAEGCPQISKQLALQLIEEIERKKLKIGEKAEDFSREAEWMRKLVAEHPLLKSLPGWIREGLLCEVGEWNQLPANRRARKRMQRDGFILHLFAGPNEGCTLQRAWQQAGGQEWQLLEMDVVRGEDQDLLKPKVYGGLMRAALEGRIKAVVGGPNCRTRSVLRHYPIEGNPQAPRPVRNWGGGEFGSKHLTHQERQQVIEDDLLLWRMIFIYMVATFAARARGELQDPLFSLEQPASPKQYMPEVVSFWDTEEWRRLKEEFSFTEETFEQGKLGGKSAKPTTFGGSLQLNVEDYKITSKRHPSRVNSSKELARWPPMLMMMLADELIKQVYQVTPKLKPMSWQEHLAFGHIPYRRDCKICQESDGGDPVRLPGPPRGVPAGEMGSDGGDLVRLPAGQGGEAPQAPPGGVPGEQGSDEGCLVRLPGPPKEESLEETTELRVFRMALPMVTKTSREVSATATEFILRLRADGYHVGRIHCDRGHEFDGAFRKWARSRGIYITKTAGDDPQGNGRAEVTVKALKTQVRRALRQANLDSSYWPWALRHVDEINRCIRKDITPNWPQFFQEVRVKKRTWRRGAFEAAVEKVRYLCPSTEDHGHWIQKEGEAPRVTKYVLQQTVEPIDDAVWVALEGNISNAWSVRRRLRGKTAVRRIHGSLQSEPEEETKKRREEELKNIREVIDQEMKDILETEPQFAADIVQVVAKLRKMAMPTEDEEQVLQTKIISPKEVARRWSEWLESVDSEVQALTDEKKALKQLSEEEHESLRKKAIEEGRKIEYLPSKMVYTLKPGEKGGKKKTRWVVCGNFEEKKEGEENYSGGADATAFRVLIWASGKFQWRGWVIDVRTAFLNADMEVKDEENLLLVKPPFILVEKKYLAPSTVFLPLKAVYGFRRSPRLWGTHRDHKMRQLEVKVKRRGVRRPAAGGGVPPWDLGQEVALATIPPGDLGPGCSLVITEGYYYGGKMKIAGEVTKLEMEGGEVNVKLKVTGTDHEGLLKTSSAHPQQQFLCYLCGAGCNKMDVGEFRVHAVRGRRRMAADEEGWVTNLVAGAAPEEEDENQELRHRAALLAGRGGELGDPPGAEKEKRASPQDKEEESGEVKKKKKKKKNRKKEKEVEDGKRPTVAVQKGLKAVFGGTGLDPRERVRRRVASKAQKFASRKRQKSDSGSSNSSGSSSSTEEEDYKGQLAVFAEETKIRGVAERFPGALTVEAMGAMKRSLLTTSGEELEEGSLRPVALLYFRSVLSRRASGPQAREMLNISMALDHLVRGRVVTAADILSQRLKAQESALVARGELQNARKDEYDEAKTRWQAQVSSGGKADGRGKSKSQKGDRETWKKDDKKEEQKGAVAGDTSAFLAHESLGGEDHSTVGAPATFSECKKSGIGDLVGDVETLPSWALMNPYFLQPGESGGLPMLAGITYGIFNSVSLAQHVHRNLALWSGAHGTPAEQINPPEAEIRKDRSLTSYNPSWRIYLDNYDLLERVQALGVGSLEGSLAPSILALRSEYEIWEVLRNMKKSVSRQLHAEVQGAQVDGVEGVAYPREGKLLKYVAAALSLMEDPLVTQKQLQVVCGGLVYFSMFRRSPAVMRQPLEVESVQDVDDKMVREWGRAYSQASVVLIGGGPPCQGVSGLNSERKGALKDERSKLFTHVERILALVRQHFPWSQVHGLMESVASMDASDRKVMSESFGSDPWKCDASTMTWCSRPRLYWLTWELREGPGVQLEGTRSRMEVILMANQNLDHVCQEGWIKADPDRSFPTFTTSRPRSHPGRKPAGVSTCTTEELQRWQEALIGALRDIWTTTEPQEVTENPIKFLGMEVAKVWSNENQRYDWFVTQESYVKDLLERYDQEKDEKKQKIRKVPISRDLAAMEEDPKPPSLQKVRQCQKEVGELLWLVTRTRPDLMFSIARMGANVTKATAAVLEAAAQTRDYLRGTVSHGLKFGEEKEKEVAIQVWSDASFAPEGEESHGCFTVMVNQSVLFWRSGRQPSITLSTAEAELNELIEGMNAGEAVSVILQELLDEVKRIAWSDSQSAIAILTSESGSWRTRHLRMRAAYAKQAVFTGDWQVSHSPGEDLNADIGTKALTSVRLEKLKSLLGMASKPSISEEAGQEGPTEETSESRKDGAEIKVAQAALAVKLLTMAAMISVGKSQEDEEEETESIKEFNMMMVAFAILIVLLTLLVQAAWKVGGGVYERRTKGLSDTSSRSLPAQSESGEGQRAQRGRRGSGGEDGSSGSGDRLVQLPPEIRDEVRGPVQPDELGLVGGEPVRLSGPEDDDSSSS</sequence>
<feature type="region of interest" description="Disordered" evidence="1">
    <location>
        <begin position="1132"/>
        <end position="1203"/>
    </location>
</feature>
<protein>
    <submittedName>
        <fullName evidence="5">Copia protein (Gag-int-pol protein) [Cleaved into: Copia VLP protein Copia protease ]</fullName>
    </submittedName>
</protein>
<feature type="region of interest" description="Disordered" evidence="1">
    <location>
        <begin position="168"/>
        <end position="266"/>
    </location>
</feature>
<gene>
    <name evidence="4" type="ORF">C1SCF055_LOCUS15581</name>
</gene>
<feature type="compositionally biased region" description="Basic residues" evidence="1">
    <location>
        <begin position="1868"/>
        <end position="1878"/>
    </location>
</feature>
<feature type="region of interest" description="Disordered" evidence="1">
    <location>
        <begin position="1838"/>
        <end position="1949"/>
    </location>
</feature>
<feature type="non-terminal residue" evidence="4">
    <location>
        <position position="3050"/>
    </location>
</feature>
<feature type="compositionally biased region" description="Basic and acidic residues" evidence="1">
    <location>
        <begin position="2087"/>
        <end position="2113"/>
    </location>
</feature>
<dbReference type="PROSITE" id="PS50994">
    <property type="entry name" value="INTEGRASE"/>
    <property type="match status" value="1"/>
</dbReference>
<feature type="region of interest" description="Disordered" evidence="1">
    <location>
        <begin position="598"/>
        <end position="637"/>
    </location>
</feature>
<feature type="compositionally biased region" description="Basic and acidic residues" evidence="1">
    <location>
        <begin position="551"/>
        <end position="583"/>
    </location>
</feature>
<feature type="region of interest" description="Disordered" evidence="1">
    <location>
        <begin position="2966"/>
        <end position="3050"/>
    </location>
</feature>
<dbReference type="GO" id="GO:0003676">
    <property type="term" value="F:nucleic acid binding"/>
    <property type="evidence" value="ECO:0007669"/>
    <property type="project" value="InterPro"/>
</dbReference>
<dbReference type="SUPFAM" id="SSF53098">
    <property type="entry name" value="Ribonuclease H-like"/>
    <property type="match status" value="1"/>
</dbReference>
<dbReference type="InterPro" id="IPR029063">
    <property type="entry name" value="SAM-dependent_MTases_sf"/>
</dbReference>
<feature type="transmembrane region" description="Helical" evidence="2">
    <location>
        <begin position="2935"/>
        <end position="2955"/>
    </location>
</feature>
<feature type="region of interest" description="Disordered" evidence="1">
    <location>
        <begin position="2871"/>
        <end position="2893"/>
    </location>
</feature>
<keyword evidence="2" id="KW-0812">Transmembrane</keyword>
<keyword evidence="6" id="KW-1185">Reference proteome</keyword>
<proteinExistence type="predicted"/>
<dbReference type="PANTHER" id="PTHR11439">
    <property type="entry name" value="GAG-POL-RELATED RETROTRANSPOSON"/>
    <property type="match status" value="1"/>
</dbReference>
<keyword evidence="5" id="KW-0645">Protease</keyword>
<keyword evidence="2" id="KW-1133">Transmembrane helix</keyword>
<dbReference type="GO" id="GO:0015074">
    <property type="term" value="P:DNA integration"/>
    <property type="evidence" value="ECO:0007669"/>
    <property type="project" value="InterPro"/>
</dbReference>
<dbReference type="Gene3D" id="3.40.50.150">
    <property type="entry name" value="Vaccinia Virus protein VP39"/>
    <property type="match status" value="1"/>
</dbReference>
<dbReference type="Gene3D" id="3.30.420.10">
    <property type="entry name" value="Ribonuclease H-like superfamily/Ribonuclease H"/>
    <property type="match status" value="1"/>
</dbReference>
<evidence type="ECO:0000313" key="5">
    <source>
        <dbReference type="EMBL" id="CAL4775715.1"/>
    </source>
</evidence>
<reference evidence="5 6" key="2">
    <citation type="submission" date="2024-05" db="EMBL/GenBank/DDBJ databases">
        <authorList>
            <person name="Chen Y."/>
            <person name="Shah S."/>
            <person name="Dougan E. K."/>
            <person name="Thang M."/>
            <person name="Chan C."/>
        </authorList>
    </citation>
    <scope>NUCLEOTIDE SEQUENCE [LARGE SCALE GENOMIC DNA]</scope>
</reference>
<evidence type="ECO:0000313" key="6">
    <source>
        <dbReference type="Proteomes" id="UP001152797"/>
    </source>
</evidence>
<dbReference type="SUPFAM" id="SSF53335">
    <property type="entry name" value="S-adenosyl-L-methionine-dependent methyltransferases"/>
    <property type="match status" value="1"/>
</dbReference>
<dbReference type="OrthoDB" id="444716at2759"/>
<dbReference type="EMBL" id="CAMXCT020001264">
    <property type="protein sequence ID" value="CAL1141778.1"/>
    <property type="molecule type" value="Genomic_DNA"/>
</dbReference>
<dbReference type="InterPro" id="IPR001584">
    <property type="entry name" value="Integrase_cat-core"/>
</dbReference>
<keyword evidence="5" id="KW-0378">Hydrolase</keyword>
<feature type="compositionally biased region" description="Basic and acidic residues" evidence="1">
    <location>
        <begin position="208"/>
        <end position="253"/>
    </location>
</feature>
<feature type="region of interest" description="Disordered" evidence="1">
    <location>
        <begin position="2067"/>
        <end position="2120"/>
    </location>
</feature>
<dbReference type="InterPro" id="IPR012337">
    <property type="entry name" value="RNaseH-like_sf"/>
</dbReference>